<gene>
    <name evidence="4" type="ORF">AN277_0203190</name>
</gene>
<proteinExistence type="predicted"/>
<evidence type="ECO:0000313" key="5">
    <source>
        <dbReference type="Proteomes" id="UP000053171"/>
    </source>
</evidence>
<dbReference type="InterPro" id="IPR000871">
    <property type="entry name" value="Beta-lactam_class-A"/>
</dbReference>
<evidence type="ECO:0000313" key="4">
    <source>
        <dbReference type="EMBL" id="OAX52381.1"/>
    </source>
</evidence>
<dbReference type="EMBL" id="LJBJ02000004">
    <property type="protein sequence ID" value="OAX52381.1"/>
    <property type="molecule type" value="Genomic_DNA"/>
</dbReference>
<protein>
    <recommendedName>
        <fullName evidence="1">Beta-lactamase</fullName>
    </recommendedName>
    <alternativeName>
        <fullName evidence="2">Penicillinase</fullName>
    </alternativeName>
</protein>
<dbReference type="Proteomes" id="UP000053171">
    <property type="component" value="Unassembled WGS sequence"/>
</dbReference>
<dbReference type="PROSITE" id="PS51318">
    <property type="entry name" value="TAT"/>
    <property type="match status" value="1"/>
</dbReference>
<evidence type="ECO:0000256" key="3">
    <source>
        <dbReference type="SAM" id="MobiDB-lite"/>
    </source>
</evidence>
<sequence length="340" mass="35827">MEYTSDPNRGKRTRSATSPAAGTRPITRRRALGMGSAAVLGLALSACGASTAERQAAESPVSDAAEAPQDDASDAVTAALDEVSSRYDGAQLSLAAYDVAAGRSYAYHPDTWSYEASVVKIPIALSVLRQAKEQGGRLGDHQKDLMSQSVVYSDNAATQQLFLGLGDTQRSIAGDLPGSAADTSGITDYQDPQAAEVLNTTYEKLGVRRTRSEGSWGDDRTWAQDQVQIMRGIAEGVDWVEADDLDYLRSLMTPDDSSQSWGGGVMAGKEVAGRKVTDVSVKNGWLPEDTGAWHITSSAVVTVGEDAYAVAVVSQGFADQQTGQQAASDAVQAYFSAKAA</sequence>
<dbReference type="GO" id="GO:0030655">
    <property type="term" value="P:beta-lactam antibiotic catabolic process"/>
    <property type="evidence" value="ECO:0007669"/>
    <property type="project" value="InterPro"/>
</dbReference>
<comment type="caution">
    <text evidence="4">The sequence shown here is derived from an EMBL/GenBank/DDBJ whole genome shotgun (WGS) entry which is preliminary data.</text>
</comment>
<dbReference type="GO" id="GO:0008800">
    <property type="term" value="F:beta-lactamase activity"/>
    <property type="evidence" value="ECO:0007669"/>
    <property type="project" value="InterPro"/>
</dbReference>
<organism evidence="4 5">
    <name type="scientific">Rothia kristinae</name>
    <dbReference type="NCBI Taxonomy" id="37923"/>
    <lineage>
        <taxon>Bacteria</taxon>
        <taxon>Bacillati</taxon>
        <taxon>Actinomycetota</taxon>
        <taxon>Actinomycetes</taxon>
        <taxon>Micrococcales</taxon>
        <taxon>Micrococcaceae</taxon>
        <taxon>Rothia</taxon>
    </lineage>
</organism>
<dbReference type="InterPro" id="IPR012338">
    <property type="entry name" value="Beta-lactam/transpept-like"/>
</dbReference>
<dbReference type="Gene3D" id="3.40.710.10">
    <property type="entry name" value="DD-peptidase/beta-lactamase superfamily"/>
    <property type="match status" value="1"/>
</dbReference>
<accession>A0A199NUJ7</accession>
<name>A0A199NUJ7_9MICC</name>
<feature type="region of interest" description="Disordered" evidence="3">
    <location>
        <begin position="1"/>
        <end position="29"/>
    </location>
</feature>
<dbReference type="AlphaFoldDB" id="A0A199NUJ7"/>
<evidence type="ECO:0000256" key="2">
    <source>
        <dbReference type="ARBA" id="ARBA00030171"/>
    </source>
</evidence>
<dbReference type="RefSeq" id="WP_064725051.1">
    <property type="nucleotide sequence ID" value="NZ_LJBJ02000004.1"/>
</dbReference>
<dbReference type="PANTHER" id="PTHR35333">
    <property type="entry name" value="BETA-LACTAMASE"/>
    <property type="match status" value="1"/>
</dbReference>
<dbReference type="GO" id="GO:0046677">
    <property type="term" value="P:response to antibiotic"/>
    <property type="evidence" value="ECO:0007669"/>
    <property type="project" value="InterPro"/>
</dbReference>
<reference evidence="4" key="1">
    <citation type="submission" date="2016-06" db="EMBL/GenBank/DDBJ databases">
        <title>Identification of putative biosynthetic pathways for the production of bioactive secondary metabolites by the marine actinomycete Kocuria kristinae RUTW2-3.</title>
        <authorList>
            <person name="Waterworth S.C."/>
            <person name="Walmsley T.A."/>
            <person name="Matongo T."/>
            <person name="Davies-Coleman M.T."/>
            <person name="Dorrington R.A."/>
        </authorList>
    </citation>
    <scope>NUCLEOTIDE SEQUENCE [LARGE SCALE GENOMIC DNA]</scope>
    <source>
        <strain evidence="4">RUTW2-3</strain>
    </source>
</reference>
<evidence type="ECO:0000256" key="1">
    <source>
        <dbReference type="ARBA" id="ARBA00018879"/>
    </source>
</evidence>
<dbReference type="SUPFAM" id="SSF56601">
    <property type="entry name" value="beta-lactamase/transpeptidase-like"/>
    <property type="match status" value="1"/>
</dbReference>
<dbReference type="InterPro" id="IPR006311">
    <property type="entry name" value="TAT_signal"/>
</dbReference>
<dbReference type="PANTHER" id="PTHR35333:SF3">
    <property type="entry name" value="BETA-LACTAMASE-TYPE TRANSPEPTIDASE FOLD CONTAINING PROTEIN"/>
    <property type="match status" value="1"/>
</dbReference>
<keyword evidence="5" id="KW-1185">Reference proteome</keyword>